<evidence type="ECO:0000313" key="6">
    <source>
        <dbReference type="EMBL" id="KAF2273213.1"/>
    </source>
</evidence>
<evidence type="ECO:0000256" key="3">
    <source>
        <dbReference type="ARBA" id="ARBA00022989"/>
    </source>
</evidence>
<keyword evidence="3 5" id="KW-1133">Transmembrane helix</keyword>
<accession>A0A6A6JAL6</accession>
<name>A0A6A6JAL6_WESOR</name>
<keyword evidence="2 5" id="KW-0812">Transmembrane</keyword>
<reference evidence="6" key="1">
    <citation type="journal article" date="2020" name="Stud. Mycol.">
        <title>101 Dothideomycetes genomes: a test case for predicting lifestyles and emergence of pathogens.</title>
        <authorList>
            <person name="Haridas S."/>
            <person name="Albert R."/>
            <person name="Binder M."/>
            <person name="Bloem J."/>
            <person name="Labutti K."/>
            <person name="Salamov A."/>
            <person name="Andreopoulos B."/>
            <person name="Baker S."/>
            <person name="Barry K."/>
            <person name="Bills G."/>
            <person name="Bluhm B."/>
            <person name="Cannon C."/>
            <person name="Castanera R."/>
            <person name="Culley D."/>
            <person name="Daum C."/>
            <person name="Ezra D."/>
            <person name="Gonzalez J."/>
            <person name="Henrissat B."/>
            <person name="Kuo A."/>
            <person name="Liang C."/>
            <person name="Lipzen A."/>
            <person name="Lutzoni F."/>
            <person name="Magnuson J."/>
            <person name="Mondo S."/>
            <person name="Nolan M."/>
            <person name="Ohm R."/>
            <person name="Pangilinan J."/>
            <person name="Park H.-J."/>
            <person name="Ramirez L."/>
            <person name="Alfaro M."/>
            <person name="Sun H."/>
            <person name="Tritt A."/>
            <person name="Yoshinaga Y."/>
            <person name="Zwiers L.-H."/>
            <person name="Turgeon B."/>
            <person name="Goodwin S."/>
            <person name="Spatafora J."/>
            <person name="Crous P."/>
            <person name="Grigoriev I."/>
        </authorList>
    </citation>
    <scope>NUCLEOTIDE SEQUENCE</scope>
    <source>
        <strain evidence="6">CBS 379.55</strain>
    </source>
</reference>
<dbReference type="PANTHER" id="PTHR31465:SF32">
    <property type="entry name" value="DOMAIN PROTEIN, PUTATIVE-RELATED"/>
    <property type="match status" value="1"/>
</dbReference>
<evidence type="ECO:0000256" key="2">
    <source>
        <dbReference type="ARBA" id="ARBA00022692"/>
    </source>
</evidence>
<feature type="transmembrane region" description="Helical" evidence="5">
    <location>
        <begin position="118"/>
        <end position="137"/>
    </location>
</feature>
<dbReference type="Proteomes" id="UP000800097">
    <property type="component" value="Unassembled WGS sequence"/>
</dbReference>
<protein>
    <submittedName>
        <fullName evidence="6">RTA1-domain-containing protein</fullName>
    </submittedName>
</protein>
<comment type="subcellular location">
    <subcellularLocation>
        <location evidence="1">Membrane</location>
        <topology evidence="1">Multi-pass membrane protein</topology>
    </subcellularLocation>
</comment>
<gene>
    <name evidence="6" type="ORF">EI97DRAFT_164448</name>
</gene>
<keyword evidence="4 5" id="KW-0472">Membrane</keyword>
<feature type="transmembrane region" description="Helical" evidence="5">
    <location>
        <begin position="75"/>
        <end position="97"/>
    </location>
</feature>
<dbReference type="AlphaFoldDB" id="A0A6A6JAL6"/>
<dbReference type="PANTHER" id="PTHR31465">
    <property type="entry name" value="PROTEIN RTA1-RELATED"/>
    <property type="match status" value="1"/>
</dbReference>
<evidence type="ECO:0000256" key="4">
    <source>
        <dbReference type="ARBA" id="ARBA00023136"/>
    </source>
</evidence>
<feature type="transmembrane region" description="Helical" evidence="5">
    <location>
        <begin position="193"/>
        <end position="215"/>
    </location>
</feature>
<proteinExistence type="predicted"/>
<organism evidence="6 7">
    <name type="scientific">Westerdykella ornata</name>
    <dbReference type="NCBI Taxonomy" id="318751"/>
    <lineage>
        <taxon>Eukaryota</taxon>
        <taxon>Fungi</taxon>
        <taxon>Dikarya</taxon>
        <taxon>Ascomycota</taxon>
        <taxon>Pezizomycotina</taxon>
        <taxon>Dothideomycetes</taxon>
        <taxon>Pleosporomycetidae</taxon>
        <taxon>Pleosporales</taxon>
        <taxon>Sporormiaceae</taxon>
        <taxon>Westerdykella</taxon>
    </lineage>
</organism>
<dbReference type="GO" id="GO:0016020">
    <property type="term" value="C:membrane"/>
    <property type="evidence" value="ECO:0007669"/>
    <property type="project" value="UniProtKB-SubCell"/>
</dbReference>
<dbReference type="EMBL" id="ML986512">
    <property type="protein sequence ID" value="KAF2273213.1"/>
    <property type="molecule type" value="Genomic_DNA"/>
</dbReference>
<dbReference type="GeneID" id="54546551"/>
<dbReference type="OrthoDB" id="3358017at2759"/>
<keyword evidence="7" id="KW-1185">Reference proteome</keyword>
<sequence length="294" mass="32885">MAGGESIWLYSPSFPLSIVVAILYLVPTLVLAWQIIVKYRSWFFLCVLIGSAVEVVGYAVRAVSTKKQSDIPSYAVSSTLIIIAPVFVAAGNYLLIGRLIRAVLPPTRHRIFFIPARFITKAFVLFDILTFLIQASGSAIASSGNWEGDQAATGTNVLIGGLSLQVATFAWFLSIVTRFWWFTRREVKDGAPVGWARVLQAIWVSSLLILVRSIYRVIEFALGINGYPFTHEWTFYVFEALPMLPAISVFCIVHPAKYLGSRGGLDKPISQEEGLIELDDGERRRRSRRNHRNK</sequence>
<evidence type="ECO:0000313" key="7">
    <source>
        <dbReference type="Proteomes" id="UP000800097"/>
    </source>
</evidence>
<feature type="transmembrane region" description="Helical" evidence="5">
    <location>
        <begin position="157"/>
        <end position="181"/>
    </location>
</feature>
<dbReference type="RefSeq" id="XP_033650752.1">
    <property type="nucleotide sequence ID" value="XM_033793376.1"/>
</dbReference>
<feature type="transmembrane region" description="Helical" evidence="5">
    <location>
        <begin position="235"/>
        <end position="253"/>
    </location>
</feature>
<feature type="transmembrane region" description="Helical" evidence="5">
    <location>
        <begin position="42"/>
        <end position="63"/>
    </location>
</feature>
<evidence type="ECO:0000256" key="1">
    <source>
        <dbReference type="ARBA" id="ARBA00004141"/>
    </source>
</evidence>
<dbReference type="InterPro" id="IPR007568">
    <property type="entry name" value="RTA1"/>
</dbReference>
<feature type="transmembrane region" description="Helical" evidence="5">
    <location>
        <begin position="14"/>
        <end position="35"/>
    </location>
</feature>
<dbReference type="Pfam" id="PF04479">
    <property type="entry name" value="RTA1"/>
    <property type="match status" value="1"/>
</dbReference>
<evidence type="ECO:0000256" key="5">
    <source>
        <dbReference type="SAM" id="Phobius"/>
    </source>
</evidence>